<evidence type="ECO:0000259" key="1">
    <source>
        <dbReference type="SMART" id="SM00955"/>
    </source>
</evidence>
<organism evidence="2 3">
    <name type="scientific">Nocardioides panacisoli</name>
    <dbReference type="NCBI Taxonomy" id="627624"/>
    <lineage>
        <taxon>Bacteria</taxon>
        <taxon>Bacillati</taxon>
        <taxon>Actinomycetota</taxon>
        <taxon>Actinomycetes</taxon>
        <taxon>Propionibacteriales</taxon>
        <taxon>Nocardioidaceae</taxon>
        <taxon>Nocardioides</taxon>
    </lineage>
</organism>
<dbReference type="Pfam" id="PF18614">
    <property type="entry name" value="RNase_II_C_S1"/>
    <property type="match status" value="1"/>
</dbReference>
<dbReference type="Pfam" id="PF00773">
    <property type="entry name" value="RNB"/>
    <property type="match status" value="1"/>
</dbReference>
<dbReference type="SMART" id="SM00955">
    <property type="entry name" value="RNB"/>
    <property type="match status" value="1"/>
</dbReference>
<dbReference type="SUPFAM" id="SSF50249">
    <property type="entry name" value="Nucleic acid-binding proteins"/>
    <property type="match status" value="1"/>
</dbReference>
<dbReference type="Proteomes" id="UP001501821">
    <property type="component" value="Unassembled WGS sequence"/>
</dbReference>
<sequence>MPSNLVVRVRATSSELQDALARVERELELPDGFAPEVVEAAVAASTAPALPDLDRTDIPFLTIDPEGSMDLDQAMHIERSADGSGGYTVHYAIADVAAFVKPGDPVDAEAHRRGETLYGAGTRIPLHPAELSEGVASLLPDQVAPALLWTIPVDADGDWHDVTVERARVRSRQRWSYVDAQKALDAGDGSAGDVLPLLREVGRLREAKEAERGGINLPIPEQEVEVVDGVFRLELREQLPVEMWNAQISLMTGMAAAAMMIEGKVGLLRTLPPPDPRDVARLHRVAKGLGIEWPRDLPYPELIRSLDRSKPAHLALAVACTRLLRGSGYADFDGTVPEQHEHSAIAAPYAHVTAPLRRLGDRYAGEVCVALSGGRPVPEWACTGLPELPSILQGADQRAHAYERAVMDLIEAGLLQGRVGEDFPGVVTSVDEKDPGRGVVLVAGIGVEAPVVAASGKLPLGTDVTVRLTRADLSSRKVEFSLG</sequence>
<accession>A0ABP7INJ4</accession>
<dbReference type="InterPro" id="IPR040596">
    <property type="entry name" value="RNase_II_C_S1"/>
</dbReference>
<dbReference type="InterPro" id="IPR050180">
    <property type="entry name" value="RNR_Ribonuclease"/>
</dbReference>
<dbReference type="EMBL" id="BAABAH010000008">
    <property type="protein sequence ID" value="GAA3822629.1"/>
    <property type="molecule type" value="Genomic_DNA"/>
</dbReference>
<reference evidence="3" key="1">
    <citation type="journal article" date="2019" name="Int. J. Syst. Evol. Microbiol.">
        <title>The Global Catalogue of Microorganisms (GCM) 10K type strain sequencing project: providing services to taxonomists for standard genome sequencing and annotation.</title>
        <authorList>
            <consortium name="The Broad Institute Genomics Platform"/>
            <consortium name="The Broad Institute Genome Sequencing Center for Infectious Disease"/>
            <person name="Wu L."/>
            <person name="Ma J."/>
        </authorList>
    </citation>
    <scope>NUCLEOTIDE SEQUENCE [LARGE SCALE GENOMIC DNA]</scope>
    <source>
        <strain evidence="3">JCM 16953</strain>
    </source>
</reference>
<name>A0ABP7INJ4_9ACTN</name>
<dbReference type="PANTHER" id="PTHR23355:SF42">
    <property type="entry name" value="RIBONUCLEASE II, CHLOROPLASTIC_MITOCHONDRIAL"/>
    <property type="match status" value="1"/>
</dbReference>
<protein>
    <submittedName>
        <fullName evidence="2">RNB domain-containing ribonuclease</fullName>
    </submittedName>
</protein>
<dbReference type="InterPro" id="IPR012340">
    <property type="entry name" value="NA-bd_OB-fold"/>
</dbReference>
<proteinExistence type="predicted"/>
<dbReference type="InterPro" id="IPR001900">
    <property type="entry name" value="RNase_II/R"/>
</dbReference>
<evidence type="ECO:0000313" key="2">
    <source>
        <dbReference type="EMBL" id="GAA3822629.1"/>
    </source>
</evidence>
<evidence type="ECO:0000313" key="3">
    <source>
        <dbReference type="Proteomes" id="UP001501821"/>
    </source>
</evidence>
<comment type="caution">
    <text evidence="2">The sequence shown here is derived from an EMBL/GenBank/DDBJ whole genome shotgun (WGS) entry which is preliminary data.</text>
</comment>
<gene>
    <name evidence="2" type="ORF">GCM10022242_25230</name>
</gene>
<feature type="domain" description="RNB" evidence="1">
    <location>
        <begin position="52"/>
        <end position="374"/>
    </location>
</feature>
<dbReference type="PANTHER" id="PTHR23355">
    <property type="entry name" value="RIBONUCLEASE"/>
    <property type="match status" value="1"/>
</dbReference>
<dbReference type="RefSeq" id="WP_344775916.1">
    <property type="nucleotide sequence ID" value="NZ_BAABAH010000008.1"/>
</dbReference>
<keyword evidence="3" id="KW-1185">Reference proteome</keyword>